<gene>
    <name evidence="1" type="ORF">S01H1_30977</name>
</gene>
<proteinExistence type="predicted"/>
<reference evidence="1" key="1">
    <citation type="journal article" date="2014" name="Front. Microbiol.">
        <title>High frequency of phylogenetically diverse reductive dehalogenase-homologous genes in deep subseafloor sedimentary metagenomes.</title>
        <authorList>
            <person name="Kawai M."/>
            <person name="Futagami T."/>
            <person name="Toyoda A."/>
            <person name="Takaki Y."/>
            <person name="Nishi S."/>
            <person name="Hori S."/>
            <person name="Arai W."/>
            <person name="Tsubouchi T."/>
            <person name="Morono Y."/>
            <person name="Uchiyama I."/>
            <person name="Ito T."/>
            <person name="Fujiyama A."/>
            <person name="Inagaki F."/>
            <person name="Takami H."/>
        </authorList>
    </citation>
    <scope>NUCLEOTIDE SEQUENCE</scope>
    <source>
        <strain evidence="1">Expedition CK06-06</strain>
    </source>
</reference>
<feature type="non-terminal residue" evidence="1">
    <location>
        <position position="1"/>
    </location>
</feature>
<organism evidence="1">
    <name type="scientific">marine sediment metagenome</name>
    <dbReference type="NCBI Taxonomy" id="412755"/>
    <lineage>
        <taxon>unclassified sequences</taxon>
        <taxon>metagenomes</taxon>
        <taxon>ecological metagenomes</taxon>
    </lineage>
</organism>
<name>X0UFM1_9ZZZZ</name>
<protein>
    <submittedName>
        <fullName evidence="1">Uncharacterized protein</fullName>
    </submittedName>
</protein>
<dbReference type="EMBL" id="BARS01019093">
    <property type="protein sequence ID" value="GAF87315.1"/>
    <property type="molecule type" value="Genomic_DNA"/>
</dbReference>
<dbReference type="AlphaFoldDB" id="X0UFM1"/>
<comment type="caution">
    <text evidence="1">The sequence shown here is derived from an EMBL/GenBank/DDBJ whole genome shotgun (WGS) entry which is preliminary data.</text>
</comment>
<accession>X0UFM1</accession>
<evidence type="ECO:0000313" key="1">
    <source>
        <dbReference type="EMBL" id="GAF87315.1"/>
    </source>
</evidence>
<sequence>QAANTKISVKRTDATAFEWGMWVESGAGRIYNFTDSASFMHFAKGGAVTFYYNNAGKFRTAVGGVNVTGNMDADTVTINDYTLPAADGTNGQWIITNGSGTLSWAGP</sequence>